<feature type="compositionally biased region" description="Basic and acidic residues" evidence="1">
    <location>
        <begin position="398"/>
        <end position="418"/>
    </location>
</feature>
<dbReference type="STRING" id="741276.A0A2S5BIC0"/>
<accession>A0A2S5BIC0</accession>
<evidence type="ECO:0000313" key="4">
    <source>
        <dbReference type="Proteomes" id="UP000237144"/>
    </source>
</evidence>
<organism evidence="3 4">
    <name type="scientific">Rhodotorula taiwanensis</name>
    <dbReference type="NCBI Taxonomy" id="741276"/>
    <lineage>
        <taxon>Eukaryota</taxon>
        <taxon>Fungi</taxon>
        <taxon>Dikarya</taxon>
        <taxon>Basidiomycota</taxon>
        <taxon>Pucciniomycotina</taxon>
        <taxon>Microbotryomycetes</taxon>
        <taxon>Sporidiobolales</taxon>
        <taxon>Sporidiobolaceae</taxon>
        <taxon>Rhodotorula</taxon>
    </lineage>
</organism>
<dbReference type="AlphaFoldDB" id="A0A2S5BIC0"/>
<feature type="region of interest" description="Disordered" evidence="1">
    <location>
        <begin position="323"/>
        <end position="418"/>
    </location>
</feature>
<dbReference type="PANTHER" id="PTHR12277">
    <property type="entry name" value="ALPHA/BETA HYDROLASE DOMAIN-CONTAINING PROTEIN"/>
    <property type="match status" value="1"/>
</dbReference>
<gene>
    <name evidence="3" type="ORF">BMF94_0694</name>
</gene>
<feature type="domain" description="Serine aminopeptidase S33" evidence="2">
    <location>
        <begin position="97"/>
        <end position="241"/>
    </location>
</feature>
<dbReference type="SUPFAM" id="SSF53474">
    <property type="entry name" value="alpha/beta-Hydrolases"/>
    <property type="match status" value="1"/>
</dbReference>
<reference evidence="3 4" key="1">
    <citation type="journal article" date="2018" name="Front. Microbiol.">
        <title>Prospects for Fungal Bioremediation of Acidic Radioactive Waste Sites: Characterization and Genome Sequence of Rhodotorula taiwanensis MD1149.</title>
        <authorList>
            <person name="Tkavc R."/>
            <person name="Matrosova V.Y."/>
            <person name="Grichenko O.E."/>
            <person name="Gostincar C."/>
            <person name="Volpe R.P."/>
            <person name="Klimenkova P."/>
            <person name="Gaidamakova E.K."/>
            <person name="Zhou C.E."/>
            <person name="Stewart B.J."/>
            <person name="Lyman M.G."/>
            <person name="Malfatti S.A."/>
            <person name="Rubinfeld B."/>
            <person name="Courtot M."/>
            <person name="Singh J."/>
            <person name="Dalgard C.L."/>
            <person name="Hamilton T."/>
            <person name="Frey K.G."/>
            <person name="Gunde-Cimerman N."/>
            <person name="Dugan L."/>
            <person name="Daly M.J."/>
        </authorList>
    </citation>
    <scope>NUCLEOTIDE SEQUENCE [LARGE SCALE GENOMIC DNA]</scope>
    <source>
        <strain evidence="3 4">MD1149</strain>
    </source>
</reference>
<dbReference type="GO" id="GO:0008474">
    <property type="term" value="F:palmitoyl-(protein) hydrolase activity"/>
    <property type="evidence" value="ECO:0007669"/>
    <property type="project" value="TreeGrafter"/>
</dbReference>
<name>A0A2S5BIC0_9BASI</name>
<evidence type="ECO:0000313" key="3">
    <source>
        <dbReference type="EMBL" id="POY76493.1"/>
    </source>
</evidence>
<dbReference type="InterPro" id="IPR029058">
    <property type="entry name" value="AB_hydrolase_fold"/>
</dbReference>
<dbReference type="Proteomes" id="UP000237144">
    <property type="component" value="Unassembled WGS sequence"/>
</dbReference>
<dbReference type="OrthoDB" id="10249433at2759"/>
<dbReference type="Pfam" id="PF12146">
    <property type="entry name" value="Hydrolase_4"/>
    <property type="match status" value="1"/>
</dbReference>
<dbReference type="GO" id="GO:0016020">
    <property type="term" value="C:membrane"/>
    <property type="evidence" value="ECO:0007669"/>
    <property type="project" value="TreeGrafter"/>
</dbReference>
<proteinExistence type="predicted"/>
<comment type="caution">
    <text evidence="3">The sequence shown here is derived from an EMBL/GenBank/DDBJ whole genome shotgun (WGS) entry which is preliminary data.</text>
</comment>
<protein>
    <recommendedName>
        <fullName evidence="2">Serine aminopeptidase S33 domain-containing protein</fullName>
    </recommendedName>
</protein>
<evidence type="ECO:0000259" key="2">
    <source>
        <dbReference type="Pfam" id="PF12146"/>
    </source>
</evidence>
<dbReference type="EMBL" id="PJQD01000005">
    <property type="protein sequence ID" value="POY76493.1"/>
    <property type="molecule type" value="Genomic_DNA"/>
</dbReference>
<evidence type="ECO:0000256" key="1">
    <source>
        <dbReference type="SAM" id="MobiDB-lite"/>
    </source>
</evidence>
<sequence length="418" mass="45022">MSTSVLGSYLPSLRTLFKWIASTLAVSLATGGTALYLLQTRLIYPANLPAGSRTNVPKPEDFGMPGEEIDLVSPDGVKIKAYVIRAGQGYEPSARPTVLLLHANAGNVGHRLPIAKVFWSKMGCNVVALSYRGRVLQGHYTDGPTRSYGRSEGSPNEKGIKLDAQTALDYVLSNSELEKTPIFLYGQSIGGAVAIHLASQNAQRVCGLIIENTFLSLPQLVPRILPFLAPFVPFLLHQIWPSDQAISTLPAEFPVLFLAGSRDELVEPSQMKGLWARCSSKVKEWREFPHGTHNDTCVQPHYFAHVATFISQHTDLADVNFSQHAPSQQTDPPAAQAAAASEPVSAHSTAPGSPSASSSSAASDGGSSSFEFIEASTEELRQQQEEADGLVGAGSLGPKEEAREVLHEAKSELRRQKL</sequence>
<keyword evidence="4" id="KW-1185">Reference proteome</keyword>
<dbReference type="PANTHER" id="PTHR12277:SF81">
    <property type="entry name" value="PROTEIN ABHD13"/>
    <property type="match status" value="1"/>
</dbReference>
<feature type="compositionally biased region" description="Low complexity" evidence="1">
    <location>
        <begin position="325"/>
        <end position="369"/>
    </location>
</feature>
<dbReference type="InterPro" id="IPR022742">
    <property type="entry name" value="Hydrolase_4"/>
</dbReference>
<dbReference type="Gene3D" id="3.40.50.1820">
    <property type="entry name" value="alpha/beta hydrolase"/>
    <property type="match status" value="1"/>
</dbReference>